<dbReference type="InterPro" id="IPR042530">
    <property type="entry name" value="EME1/EME2_C"/>
</dbReference>
<keyword evidence="2" id="KW-1185">Reference proteome</keyword>
<accession>A0ABR3F142</accession>
<organism evidence="1 2">
    <name type="scientific">Marasmius crinis-equi</name>
    <dbReference type="NCBI Taxonomy" id="585013"/>
    <lineage>
        <taxon>Eukaryota</taxon>
        <taxon>Fungi</taxon>
        <taxon>Dikarya</taxon>
        <taxon>Basidiomycota</taxon>
        <taxon>Agaricomycotina</taxon>
        <taxon>Agaricomycetes</taxon>
        <taxon>Agaricomycetidae</taxon>
        <taxon>Agaricales</taxon>
        <taxon>Marasmiineae</taxon>
        <taxon>Marasmiaceae</taxon>
        <taxon>Marasmius</taxon>
    </lineage>
</organism>
<protein>
    <submittedName>
        <fullName evidence="1">Uncharacterized protein</fullName>
    </submittedName>
</protein>
<proteinExistence type="predicted"/>
<name>A0ABR3F142_9AGAR</name>
<gene>
    <name evidence="1" type="ORF">V5O48_013065</name>
</gene>
<sequence length="246" mass="27681">MDIVVSKSLAGTFPIFTSRIQAIVEDQQAVELLRLTVEDDLQPRMKTVMFRHAPASIHRTSAKLTTLVLEPSEYWSVHPELEAVVAQLQTAVAPNVVQVIMIGMASDPAYASRLEDAERSLVAIQMRRRCHYFFVEDLEVLAESICYSAAARNPFLCCFRETSSGVIAEDIEDETGRYMNILLRISGFTIPNARAVVQAFPTPQDLLNAFAKPSGNQDGVLEMEIWEHLQPWAKFLWFHLELISNA</sequence>
<dbReference type="Gene3D" id="1.10.150.670">
    <property type="entry name" value="Crossover junction endonuclease EME1, DNA-binding domain"/>
    <property type="match status" value="1"/>
</dbReference>
<evidence type="ECO:0000313" key="1">
    <source>
        <dbReference type="EMBL" id="KAL0568909.1"/>
    </source>
</evidence>
<dbReference type="Proteomes" id="UP001465976">
    <property type="component" value="Unassembled WGS sequence"/>
</dbReference>
<dbReference type="EMBL" id="JBAHYK010001234">
    <property type="protein sequence ID" value="KAL0568909.1"/>
    <property type="molecule type" value="Genomic_DNA"/>
</dbReference>
<reference evidence="1 2" key="1">
    <citation type="submission" date="2024-02" db="EMBL/GenBank/DDBJ databases">
        <title>A draft genome for the cacao thread blight pathogen Marasmius crinis-equi.</title>
        <authorList>
            <person name="Cohen S.P."/>
            <person name="Baruah I.K."/>
            <person name="Amoako-Attah I."/>
            <person name="Bukari Y."/>
            <person name="Meinhardt L.W."/>
            <person name="Bailey B.A."/>
        </authorList>
    </citation>
    <scope>NUCLEOTIDE SEQUENCE [LARGE SCALE GENOMIC DNA]</scope>
    <source>
        <strain evidence="1 2">GH-76</strain>
    </source>
</reference>
<comment type="caution">
    <text evidence="1">The sequence shown here is derived from an EMBL/GenBank/DDBJ whole genome shotgun (WGS) entry which is preliminary data.</text>
</comment>
<evidence type="ECO:0000313" key="2">
    <source>
        <dbReference type="Proteomes" id="UP001465976"/>
    </source>
</evidence>